<keyword evidence="3" id="KW-0597">Phosphoprotein</keyword>
<dbReference type="InterPro" id="IPR011495">
    <property type="entry name" value="Sig_transdc_His_kin_sub2_dim/P"/>
</dbReference>
<reference evidence="9 10" key="1">
    <citation type="submission" date="2021-02" db="EMBL/GenBank/DDBJ databases">
        <title>Complete Genome Sequence of Arcanobacterium phocisimile strain DSM 26142T from a harbour seal.</title>
        <authorList>
            <person name="Borowiak M."/>
            <person name="Alssahen M."/>
            <person name="Malorny B."/>
            <person name="Laemmler C."/>
            <person name="Siebert U."/>
            <person name="Ploetz M."/>
            <person name="Abdulmawjood A."/>
        </authorList>
    </citation>
    <scope>NUCLEOTIDE SEQUENCE [LARGE SCALE GENOMIC DNA]</scope>
    <source>
        <strain evidence="9 10">DSM 26142</strain>
    </source>
</reference>
<dbReference type="Pfam" id="PF08448">
    <property type="entry name" value="PAS_4"/>
    <property type="match status" value="1"/>
</dbReference>
<dbReference type="PROSITE" id="PS50109">
    <property type="entry name" value="HIS_KIN"/>
    <property type="match status" value="1"/>
</dbReference>
<dbReference type="Pfam" id="PF02518">
    <property type="entry name" value="HATPase_c"/>
    <property type="match status" value="1"/>
</dbReference>
<keyword evidence="7" id="KW-0067">ATP-binding</keyword>
<name>A0ABX7IJ63_9ACTO</name>
<dbReference type="Gene3D" id="3.30.450.280">
    <property type="entry name" value="GAF domain"/>
    <property type="match status" value="1"/>
</dbReference>
<dbReference type="SMART" id="SM00387">
    <property type="entry name" value="HATPase_c"/>
    <property type="match status" value="1"/>
</dbReference>
<dbReference type="InterPro" id="IPR005467">
    <property type="entry name" value="His_kinase_dom"/>
</dbReference>
<sequence length="475" mass="51507">MPTLTNILQQRTALSFDQREWLHMLTGDWQMLADILFADLLLVTATVDGPVIAAQARPATATTLFETDSVGEVAERSYLPGIDAALTSGEVVTWGDDEVETTFIPVRYRGHYIAVVVAINALFPDRVLSHAQQNYDAIAQALARMISTGEFPYAEAPSGYRHGTPRVSDGVIHLNEDGVVIFASPNAISHFRRIGVDVPLHDRVLAELLTEKIDDYSSVDESLPVVLMGRAAWMAEVEAHSVTVSMRAVPLRNGGERLGAMLLCRDVSELRRQEKELITKDATIREIHHRVKNNLQTVSALLRLQSRRASTEETRIALATAQRRVATIALVHQQLSQTINEVVDFDELFIPVLKMAVDIAVNDVEVTSSFTGSFGLIRAEEAAALSVVLNEIISNAVEHGLVGGGHVSVDALRDGNELTVTVSDDGVGIGDSGPGSGLGTQIVKTMVSSELHGRIDWEPGEPSGTVVTITMAMKP</sequence>
<dbReference type="InterPro" id="IPR003594">
    <property type="entry name" value="HATPase_dom"/>
</dbReference>
<dbReference type="EC" id="2.7.13.3" evidence="2"/>
<dbReference type="InterPro" id="IPR035965">
    <property type="entry name" value="PAS-like_dom_sf"/>
</dbReference>
<accession>A0ABX7IJ63</accession>
<dbReference type="SUPFAM" id="SSF55785">
    <property type="entry name" value="PYP-like sensor domain (PAS domain)"/>
    <property type="match status" value="1"/>
</dbReference>
<keyword evidence="4" id="KW-0808">Transferase</keyword>
<evidence type="ECO:0000256" key="6">
    <source>
        <dbReference type="ARBA" id="ARBA00022777"/>
    </source>
</evidence>
<evidence type="ECO:0000256" key="7">
    <source>
        <dbReference type="ARBA" id="ARBA00022840"/>
    </source>
</evidence>
<dbReference type="InterPro" id="IPR038424">
    <property type="entry name" value="H_kinase_PdtaS_GAF_sf"/>
</dbReference>
<dbReference type="Gene3D" id="3.30.450.20">
    <property type="entry name" value="PAS domain"/>
    <property type="match status" value="1"/>
</dbReference>
<evidence type="ECO:0000256" key="2">
    <source>
        <dbReference type="ARBA" id="ARBA00012438"/>
    </source>
</evidence>
<evidence type="ECO:0000313" key="9">
    <source>
        <dbReference type="EMBL" id="QRV02574.1"/>
    </source>
</evidence>
<dbReference type="PANTHER" id="PTHR41523">
    <property type="entry name" value="TWO-COMPONENT SYSTEM SENSOR PROTEIN"/>
    <property type="match status" value="1"/>
</dbReference>
<keyword evidence="5" id="KW-0547">Nucleotide-binding</keyword>
<dbReference type="Pfam" id="PF12282">
    <property type="entry name" value="GAF_PdtaS"/>
    <property type="match status" value="1"/>
</dbReference>
<dbReference type="EMBL" id="CP070228">
    <property type="protein sequence ID" value="QRV02574.1"/>
    <property type="molecule type" value="Genomic_DNA"/>
</dbReference>
<dbReference type="RefSeq" id="WP_204425073.1">
    <property type="nucleotide sequence ID" value="NZ_CP070228.1"/>
</dbReference>
<dbReference type="Proteomes" id="UP000602653">
    <property type="component" value="Chromosome"/>
</dbReference>
<protein>
    <recommendedName>
        <fullName evidence="2">histidine kinase</fullName>
        <ecNumber evidence="2">2.7.13.3</ecNumber>
    </recommendedName>
</protein>
<keyword evidence="10" id="KW-1185">Reference proteome</keyword>
<evidence type="ECO:0000259" key="8">
    <source>
        <dbReference type="PROSITE" id="PS50109"/>
    </source>
</evidence>
<dbReference type="InterPro" id="IPR022066">
    <property type="entry name" value="PdtaS_GAF"/>
</dbReference>
<evidence type="ECO:0000313" key="10">
    <source>
        <dbReference type="Proteomes" id="UP000602653"/>
    </source>
</evidence>
<feature type="domain" description="Histidine kinase" evidence="8">
    <location>
        <begin position="286"/>
        <end position="475"/>
    </location>
</feature>
<dbReference type="Pfam" id="PF07568">
    <property type="entry name" value="HisKA_2"/>
    <property type="match status" value="1"/>
</dbReference>
<dbReference type="PANTHER" id="PTHR41523:SF8">
    <property type="entry name" value="ETHYLENE RESPONSE SENSOR PROTEIN"/>
    <property type="match status" value="1"/>
</dbReference>
<proteinExistence type="predicted"/>
<gene>
    <name evidence="9" type="ORF">JTE88_02135</name>
</gene>
<keyword evidence="6 9" id="KW-0418">Kinase</keyword>
<dbReference type="Gene3D" id="3.30.565.10">
    <property type="entry name" value="Histidine kinase-like ATPase, C-terminal domain"/>
    <property type="match status" value="1"/>
</dbReference>
<evidence type="ECO:0000256" key="5">
    <source>
        <dbReference type="ARBA" id="ARBA00022741"/>
    </source>
</evidence>
<comment type="catalytic activity">
    <reaction evidence="1">
        <text>ATP + protein L-histidine = ADP + protein N-phospho-L-histidine.</text>
        <dbReference type="EC" id="2.7.13.3"/>
    </reaction>
</comment>
<evidence type="ECO:0000256" key="1">
    <source>
        <dbReference type="ARBA" id="ARBA00000085"/>
    </source>
</evidence>
<dbReference type="SUPFAM" id="SSF55874">
    <property type="entry name" value="ATPase domain of HSP90 chaperone/DNA topoisomerase II/histidine kinase"/>
    <property type="match status" value="1"/>
</dbReference>
<dbReference type="InterPro" id="IPR036890">
    <property type="entry name" value="HATPase_C_sf"/>
</dbReference>
<dbReference type="GO" id="GO:0016301">
    <property type="term" value="F:kinase activity"/>
    <property type="evidence" value="ECO:0007669"/>
    <property type="project" value="UniProtKB-KW"/>
</dbReference>
<organism evidence="9 10">
    <name type="scientific">Arcanobacterium phocisimile</name>
    <dbReference type="NCBI Taxonomy" id="1302235"/>
    <lineage>
        <taxon>Bacteria</taxon>
        <taxon>Bacillati</taxon>
        <taxon>Actinomycetota</taxon>
        <taxon>Actinomycetes</taxon>
        <taxon>Actinomycetales</taxon>
        <taxon>Actinomycetaceae</taxon>
        <taxon>Arcanobacterium</taxon>
    </lineage>
</organism>
<evidence type="ECO:0000256" key="4">
    <source>
        <dbReference type="ARBA" id="ARBA00022679"/>
    </source>
</evidence>
<dbReference type="InterPro" id="IPR013656">
    <property type="entry name" value="PAS_4"/>
</dbReference>
<evidence type="ECO:0000256" key="3">
    <source>
        <dbReference type="ARBA" id="ARBA00022553"/>
    </source>
</evidence>